<organism evidence="1 2">
    <name type="scientific">Armillaria ostoyae</name>
    <name type="common">Armillaria root rot fungus</name>
    <dbReference type="NCBI Taxonomy" id="47428"/>
    <lineage>
        <taxon>Eukaryota</taxon>
        <taxon>Fungi</taxon>
        <taxon>Dikarya</taxon>
        <taxon>Basidiomycota</taxon>
        <taxon>Agaricomycotina</taxon>
        <taxon>Agaricomycetes</taxon>
        <taxon>Agaricomycetidae</taxon>
        <taxon>Agaricales</taxon>
        <taxon>Marasmiineae</taxon>
        <taxon>Physalacriaceae</taxon>
        <taxon>Armillaria</taxon>
    </lineage>
</organism>
<dbReference type="AlphaFoldDB" id="A0A284QK69"/>
<gene>
    <name evidence="1" type="ORF">ARMOST_00103</name>
</gene>
<dbReference type="EMBL" id="FUEG01000001">
    <property type="protein sequence ID" value="SJK96857.1"/>
    <property type="molecule type" value="Genomic_DNA"/>
</dbReference>
<proteinExistence type="predicted"/>
<sequence length="74" mass="9132">MPAPRRTCSLMRYTWRYSSKIWWRNVDQRRDGLWRSCSTDGASYSNKTWWRDVISDRTRTCILCHDRRYLYCTS</sequence>
<reference evidence="2" key="1">
    <citation type="journal article" date="2017" name="Nat. Ecol. Evol.">
        <title>Genome expansion and lineage-specific genetic innovations in the forest pathogenic fungi Armillaria.</title>
        <authorList>
            <person name="Sipos G."/>
            <person name="Prasanna A.N."/>
            <person name="Walter M.C."/>
            <person name="O'Connor E."/>
            <person name="Balint B."/>
            <person name="Krizsan K."/>
            <person name="Kiss B."/>
            <person name="Hess J."/>
            <person name="Varga T."/>
            <person name="Slot J."/>
            <person name="Riley R."/>
            <person name="Boka B."/>
            <person name="Rigling D."/>
            <person name="Barry K."/>
            <person name="Lee J."/>
            <person name="Mihaltcheva S."/>
            <person name="LaButti K."/>
            <person name="Lipzen A."/>
            <person name="Waldron R."/>
            <person name="Moloney N.M."/>
            <person name="Sperisen C."/>
            <person name="Kredics L."/>
            <person name="Vagvoelgyi C."/>
            <person name="Patrignani A."/>
            <person name="Fitzpatrick D."/>
            <person name="Nagy I."/>
            <person name="Doyle S."/>
            <person name="Anderson J.B."/>
            <person name="Grigoriev I.V."/>
            <person name="Gueldener U."/>
            <person name="Muensterkoetter M."/>
            <person name="Nagy L.G."/>
        </authorList>
    </citation>
    <scope>NUCLEOTIDE SEQUENCE [LARGE SCALE GENOMIC DNA]</scope>
    <source>
        <strain evidence="2">C18/9</strain>
    </source>
</reference>
<evidence type="ECO:0000313" key="2">
    <source>
        <dbReference type="Proteomes" id="UP000219338"/>
    </source>
</evidence>
<name>A0A284QK69_ARMOS</name>
<accession>A0A284QK69</accession>
<evidence type="ECO:0000313" key="1">
    <source>
        <dbReference type="EMBL" id="SJK96857.1"/>
    </source>
</evidence>
<keyword evidence="2" id="KW-1185">Reference proteome</keyword>
<dbReference type="Proteomes" id="UP000219338">
    <property type="component" value="Unassembled WGS sequence"/>
</dbReference>
<protein>
    <submittedName>
        <fullName evidence="1">Uncharacterized protein</fullName>
    </submittedName>
</protein>